<evidence type="ECO:0000256" key="5">
    <source>
        <dbReference type="ARBA" id="ARBA00023204"/>
    </source>
</evidence>
<protein>
    <submittedName>
        <fullName evidence="9">Component of DNA polymerase V, subunit D</fullName>
        <ecNumber evidence="9">3.4.21.-</ecNumber>
    </submittedName>
</protein>
<dbReference type="PRINTS" id="PR00726">
    <property type="entry name" value="LEXASERPTASE"/>
</dbReference>
<gene>
    <name evidence="9" type="primary">umuD</name>
    <name evidence="9" type="ORF">TK0001_0510</name>
</gene>
<evidence type="ECO:0000256" key="6">
    <source>
        <dbReference type="ARBA" id="ARBA00023236"/>
    </source>
</evidence>
<sequence length="155" mass="16865">MGTRVRLHTVAELPQEGFSTVRVPLMGQALCAGFPSPADDFLEGALELPRWLVPNPPATFLWRIAGDSMRDAGIFDGDLACVDRSLKPAHGSVVVAAVDGEMSIKRMVVEGNRAHLSFDNADLPAYALEELAEVDVWGVVRFTIRWHVARGGQGR</sequence>
<evidence type="ECO:0000256" key="4">
    <source>
        <dbReference type="ARBA" id="ARBA00022813"/>
    </source>
</evidence>
<dbReference type="GO" id="GO:0006281">
    <property type="term" value="P:DNA repair"/>
    <property type="evidence" value="ECO:0007669"/>
    <property type="project" value="UniProtKB-KW"/>
</dbReference>
<dbReference type="InterPro" id="IPR036286">
    <property type="entry name" value="LexA/Signal_pep-like_sf"/>
</dbReference>
<evidence type="ECO:0000256" key="1">
    <source>
        <dbReference type="ARBA" id="ARBA00007484"/>
    </source>
</evidence>
<dbReference type="NCBIfam" id="NF007621">
    <property type="entry name" value="PRK10276.1"/>
    <property type="match status" value="1"/>
</dbReference>
<keyword evidence="6" id="KW-0742">SOS response</keyword>
<dbReference type="EMBL" id="LT962688">
    <property type="protein sequence ID" value="SOR27112.1"/>
    <property type="molecule type" value="Genomic_DNA"/>
</dbReference>
<organism evidence="9 10">
    <name type="scientific">Methylorubrum extorquens</name>
    <name type="common">Methylobacterium dichloromethanicum</name>
    <name type="synonym">Methylobacterium extorquens</name>
    <dbReference type="NCBI Taxonomy" id="408"/>
    <lineage>
        <taxon>Bacteria</taxon>
        <taxon>Pseudomonadati</taxon>
        <taxon>Pseudomonadota</taxon>
        <taxon>Alphaproteobacteria</taxon>
        <taxon>Hyphomicrobiales</taxon>
        <taxon>Methylobacteriaceae</taxon>
        <taxon>Methylorubrum</taxon>
    </lineage>
</organism>
<dbReference type="CDD" id="cd06529">
    <property type="entry name" value="S24_LexA-like"/>
    <property type="match status" value="1"/>
</dbReference>
<feature type="domain" description="Peptidase S24/S26A/S26B/S26C" evidence="8">
    <location>
        <begin position="24"/>
        <end position="140"/>
    </location>
</feature>
<dbReference type="Gene3D" id="2.10.109.10">
    <property type="entry name" value="Umud Fragment, subunit A"/>
    <property type="match status" value="1"/>
</dbReference>
<keyword evidence="5" id="KW-0234">DNA repair</keyword>
<proteinExistence type="inferred from homology"/>
<dbReference type="InterPro" id="IPR039418">
    <property type="entry name" value="LexA-like"/>
</dbReference>
<evidence type="ECO:0000313" key="9">
    <source>
        <dbReference type="EMBL" id="SOR27112.1"/>
    </source>
</evidence>
<keyword evidence="3 7" id="KW-0378">Hydrolase</keyword>
<reference evidence="10" key="1">
    <citation type="submission" date="2017-10" db="EMBL/GenBank/DDBJ databases">
        <authorList>
            <person name="Regsiter A."/>
            <person name="William W."/>
        </authorList>
    </citation>
    <scope>NUCLEOTIDE SEQUENCE [LARGE SCALE GENOMIC DNA]</scope>
</reference>
<keyword evidence="4 7" id="KW-0068">Autocatalytic cleavage</keyword>
<dbReference type="GO" id="GO:0006355">
    <property type="term" value="P:regulation of DNA-templated transcription"/>
    <property type="evidence" value="ECO:0007669"/>
    <property type="project" value="InterPro"/>
</dbReference>
<evidence type="ECO:0000256" key="7">
    <source>
        <dbReference type="RuleBase" id="RU003991"/>
    </source>
</evidence>
<dbReference type="InterPro" id="IPR015927">
    <property type="entry name" value="Peptidase_S24_S26A/B/C"/>
</dbReference>
<evidence type="ECO:0000256" key="3">
    <source>
        <dbReference type="ARBA" id="ARBA00022801"/>
    </source>
</evidence>
<dbReference type="SUPFAM" id="SSF51306">
    <property type="entry name" value="LexA/Signal peptidase"/>
    <property type="match status" value="1"/>
</dbReference>
<dbReference type="InterPro" id="IPR050077">
    <property type="entry name" value="LexA_repressor"/>
</dbReference>
<dbReference type="GO" id="GO:0003677">
    <property type="term" value="F:DNA binding"/>
    <property type="evidence" value="ECO:0007669"/>
    <property type="project" value="InterPro"/>
</dbReference>
<dbReference type="GO" id="GO:0016787">
    <property type="term" value="F:hydrolase activity"/>
    <property type="evidence" value="ECO:0007669"/>
    <property type="project" value="UniProtKB-KW"/>
</dbReference>
<dbReference type="PANTHER" id="PTHR33516">
    <property type="entry name" value="LEXA REPRESSOR"/>
    <property type="match status" value="1"/>
</dbReference>
<dbReference type="GO" id="GO:0009432">
    <property type="term" value="P:SOS response"/>
    <property type="evidence" value="ECO:0007669"/>
    <property type="project" value="UniProtKB-KW"/>
</dbReference>
<dbReference type="AlphaFoldDB" id="A0A2N9AIT3"/>
<evidence type="ECO:0000259" key="8">
    <source>
        <dbReference type="Pfam" id="PF00717"/>
    </source>
</evidence>
<comment type="similarity">
    <text evidence="1 7">Belongs to the peptidase S24 family.</text>
</comment>
<dbReference type="InterPro" id="IPR006197">
    <property type="entry name" value="Peptidase_S24_LexA"/>
</dbReference>
<keyword evidence="2" id="KW-0227">DNA damage</keyword>
<name>A0A2N9AIT3_METEX</name>
<dbReference type="Proteomes" id="UP000233769">
    <property type="component" value="Chromosome tk0001"/>
</dbReference>
<evidence type="ECO:0000313" key="10">
    <source>
        <dbReference type="Proteomes" id="UP000233769"/>
    </source>
</evidence>
<dbReference type="Pfam" id="PF00717">
    <property type="entry name" value="Peptidase_S24"/>
    <property type="match status" value="1"/>
</dbReference>
<evidence type="ECO:0000256" key="2">
    <source>
        <dbReference type="ARBA" id="ARBA00022763"/>
    </source>
</evidence>
<dbReference type="EC" id="3.4.21.-" evidence="9"/>
<dbReference type="PANTHER" id="PTHR33516:SF2">
    <property type="entry name" value="LEXA REPRESSOR-RELATED"/>
    <property type="match status" value="1"/>
</dbReference>
<accession>A0A2N9AIT3</accession>